<comment type="subcellular location">
    <subcellularLocation>
        <location evidence="1">Membrane</location>
    </subcellularLocation>
</comment>
<keyword evidence="10" id="KW-1185">Reference proteome</keyword>
<dbReference type="InterPro" id="IPR001828">
    <property type="entry name" value="ANF_lig-bd_rcpt"/>
</dbReference>
<comment type="caution">
    <text evidence="9">The sequence shown here is derived from an EMBL/GenBank/DDBJ whole genome shotgun (WGS) entry which is preliminary data.</text>
</comment>
<dbReference type="GO" id="GO:0007186">
    <property type="term" value="P:G protein-coupled receptor signaling pathway"/>
    <property type="evidence" value="ECO:0007669"/>
    <property type="project" value="InterPro"/>
</dbReference>
<dbReference type="Gene3D" id="1.10.10.10">
    <property type="entry name" value="Winged helix-like DNA-binding domain superfamily/Winged helix DNA-binding domain"/>
    <property type="match status" value="1"/>
</dbReference>
<dbReference type="FunFam" id="3.40.50.2300:FF:000009">
    <property type="entry name" value="Glutamate receptor, metabotropic 4"/>
    <property type="match status" value="1"/>
</dbReference>
<dbReference type="EMBL" id="JAUCMX010000018">
    <property type="protein sequence ID" value="KAK3517600.1"/>
    <property type="molecule type" value="Genomic_DNA"/>
</dbReference>
<evidence type="ECO:0000259" key="7">
    <source>
        <dbReference type="Pfam" id="PF01094"/>
    </source>
</evidence>
<dbReference type="Pfam" id="PF13358">
    <property type="entry name" value="DDE_3"/>
    <property type="match status" value="1"/>
</dbReference>
<dbReference type="SUPFAM" id="SSF53822">
    <property type="entry name" value="Periplasmic binding protein-like I"/>
    <property type="match status" value="1"/>
</dbReference>
<evidence type="ECO:0000256" key="1">
    <source>
        <dbReference type="ARBA" id="ARBA00004370"/>
    </source>
</evidence>
<evidence type="ECO:0000256" key="6">
    <source>
        <dbReference type="ARBA" id="ARBA00023180"/>
    </source>
</evidence>
<protein>
    <recommendedName>
        <fullName evidence="11">Receptor ligand binding region domain-containing protein</fullName>
    </recommendedName>
</protein>
<evidence type="ECO:0000256" key="3">
    <source>
        <dbReference type="ARBA" id="ARBA00022989"/>
    </source>
</evidence>
<keyword evidence="4" id="KW-0472">Membrane</keyword>
<keyword evidence="6" id="KW-0325">Glycoprotein</keyword>
<evidence type="ECO:0000256" key="5">
    <source>
        <dbReference type="ARBA" id="ARBA00023157"/>
    </source>
</evidence>
<gene>
    <name evidence="9" type="ORF">QTP70_012960</name>
</gene>
<keyword evidence="3" id="KW-1133">Transmembrane helix</keyword>
<evidence type="ECO:0000256" key="4">
    <source>
        <dbReference type="ARBA" id="ARBA00023136"/>
    </source>
</evidence>
<keyword evidence="5" id="KW-1015">Disulfide bond</keyword>
<dbReference type="PRINTS" id="PR00593">
    <property type="entry name" value="MTABOTROPICR"/>
</dbReference>
<feature type="domain" description="Tc1-like transposase DDE" evidence="8">
    <location>
        <begin position="190"/>
        <end position="254"/>
    </location>
</feature>
<keyword evidence="2" id="KW-0812">Transmembrane</keyword>
<name>A0AAE0QCQ6_9TELE</name>
<dbReference type="PANTHER" id="PTHR24060">
    <property type="entry name" value="METABOTROPIC GLUTAMATE RECEPTOR"/>
    <property type="match status" value="1"/>
</dbReference>
<dbReference type="InterPro" id="IPR038717">
    <property type="entry name" value="Tc1-like_DDE_dom"/>
</dbReference>
<dbReference type="InterPro" id="IPR028082">
    <property type="entry name" value="Peripla_BP_I"/>
</dbReference>
<evidence type="ECO:0000259" key="8">
    <source>
        <dbReference type="Pfam" id="PF13358"/>
    </source>
</evidence>
<reference evidence="9" key="1">
    <citation type="submission" date="2023-06" db="EMBL/GenBank/DDBJ databases">
        <title>Male Hemibagrus guttatus genome.</title>
        <authorList>
            <person name="Bian C."/>
        </authorList>
    </citation>
    <scope>NUCLEOTIDE SEQUENCE</scope>
    <source>
        <strain evidence="9">Male_cb2023</strain>
        <tissue evidence="9">Muscle</tissue>
    </source>
</reference>
<dbReference type="InterPro" id="IPR050726">
    <property type="entry name" value="mGluR"/>
</dbReference>
<dbReference type="GO" id="GO:0016020">
    <property type="term" value="C:membrane"/>
    <property type="evidence" value="ECO:0007669"/>
    <property type="project" value="UniProtKB-SubCell"/>
</dbReference>
<dbReference type="Gene3D" id="3.40.50.2300">
    <property type="match status" value="1"/>
</dbReference>
<evidence type="ECO:0000256" key="2">
    <source>
        <dbReference type="ARBA" id="ARBA00022692"/>
    </source>
</evidence>
<evidence type="ECO:0008006" key="11">
    <source>
        <dbReference type="Google" id="ProtNLM"/>
    </source>
</evidence>
<dbReference type="InterPro" id="IPR000162">
    <property type="entry name" value="GPCR_3_mtglu_rcpt"/>
</dbReference>
<organism evidence="9 10">
    <name type="scientific">Hemibagrus guttatus</name>
    <dbReference type="NCBI Taxonomy" id="175788"/>
    <lineage>
        <taxon>Eukaryota</taxon>
        <taxon>Metazoa</taxon>
        <taxon>Chordata</taxon>
        <taxon>Craniata</taxon>
        <taxon>Vertebrata</taxon>
        <taxon>Euteleostomi</taxon>
        <taxon>Actinopterygii</taxon>
        <taxon>Neopterygii</taxon>
        <taxon>Teleostei</taxon>
        <taxon>Ostariophysi</taxon>
        <taxon>Siluriformes</taxon>
        <taxon>Bagridae</taxon>
        <taxon>Hemibagrus</taxon>
    </lineage>
</organism>
<dbReference type="InterPro" id="IPR036388">
    <property type="entry name" value="WH-like_DNA-bd_sf"/>
</dbReference>
<dbReference type="Pfam" id="PF01094">
    <property type="entry name" value="ANF_receptor"/>
    <property type="match status" value="1"/>
</dbReference>
<dbReference type="AlphaFoldDB" id="A0AAE0QCQ6"/>
<proteinExistence type="predicted"/>
<feature type="domain" description="Receptor ligand binding region" evidence="7">
    <location>
        <begin position="13"/>
        <end position="125"/>
    </location>
</feature>
<accession>A0AAE0QCQ6</accession>
<evidence type="ECO:0000313" key="9">
    <source>
        <dbReference type="EMBL" id="KAK3517600.1"/>
    </source>
</evidence>
<sequence length="302" mass="34904">MFLRYRDQNIPTSGVCIAQSLKIPREPRPGEFDKIIMRLLETPNARAIIMFANEDDIRRVLDAAKRNNQTGHFLWVGSDSWGSKISPVIQQEQVAEGAITILPKRASVDAFDRYFRSRSLSNNRRNVWFAEFWEENFNCKLGMHGKRLGSSKKCTDSKLHYGQDRELTKDTRNKIVDLHQAGKIESAIARALKMKRGWVFQHDNDPKHTARATKEWLCKKHFKVLEWPSQSPDLNPIENLWRELKIRVAQGQPQNITALEEICMEEWDKLPATNSQHLSPPIPTCLHSLLYLFPTLSITLDC</sequence>
<evidence type="ECO:0000313" key="10">
    <source>
        <dbReference type="Proteomes" id="UP001274896"/>
    </source>
</evidence>
<dbReference type="Proteomes" id="UP001274896">
    <property type="component" value="Unassembled WGS sequence"/>
</dbReference>